<evidence type="ECO:0000256" key="1">
    <source>
        <dbReference type="SAM" id="MobiDB-lite"/>
    </source>
</evidence>
<feature type="transmembrane region" description="Helical" evidence="2">
    <location>
        <begin position="12"/>
        <end position="30"/>
    </location>
</feature>
<feature type="region of interest" description="Disordered" evidence="1">
    <location>
        <begin position="84"/>
        <end position="110"/>
    </location>
</feature>
<comment type="caution">
    <text evidence="3">The sequence shown here is derived from an EMBL/GenBank/DDBJ whole genome shotgun (WGS) entry which is preliminary data.</text>
</comment>
<keyword evidence="2" id="KW-0812">Transmembrane</keyword>
<sequence length="110" mass="12194">MGVLMRRRSLLIKLVVVVSTAWFTIAFLLYSEHQTTDPAVAERLEGNEVNKRDLDEVAQKLGGLVKEKKPAQNLNEEQQQINDAVLPPPQNQPGEMGKPVALPANMSGEF</sequence>
<name>A0AAW1HFS3_POPJA</name>
<keyword evidence="2" id="KW-0472">Membrane</keyword>
<proteinExistence type="predicted"/>
<reference evidence="3 4" key="1">
    <citation type="journal article" date="2024" name="BMC Genomics">
        <title>De novo assembly and annotation of Popillia japonica's genome with initial clues to its potential as an invasive pest.</title>
        <authorList>
            <person name="Cucini C."/>
            <person name="Boschi S."/>
            <person name="Funari R."/>
            <person name="Cardaioli E."/>
            <person name="Iannotti N."/>
            <person name="Marturano G."/>
            <person name="Paoli F."/>
            <person name="Bruttini M."/>
            <person name="Carapelli A."/>
            <person name="Frati F."/>
            <person name="Nardi F."/>
        </authorList>
    </citation>
    <scope>NUCLEOTIDE SEQUENCE [LARGE SCALE GENOMIC DNA]</scope>
    <source>
        <strain evidence="3">DMR45628</strain>
    </source>
</reference>
<organism evidence="3 4">
    <name type="scientific">Popillia japonica</name>
    <name type="common">Japanese beetle</name>
    <dbReference type="NCBI Taxonomy" id="7064"/>
    <lineage>
        <taxon>Eukaryota</taxon>
        <taxon>Metazoa</taxon>
        <taxon>Ecdysozoa</taxon>
        <taxon>Arthropoda</taxon>
        <taxon>Hexapoda</taxon>
        <taxon>Insecta</taxon>
        <taxon>Pterygota</taxon>
        <taxon>Neoptera</taxon>
        <taxon>Endopterygota</taxon>
        <taxon>Coleoptera</taxon>
        <taxon>Polyphaga</taxon>
        <taxon>Scarabaeiformia</taxon>
        <taxon>Scarabaeidae</taxon>
        <taxon>Rutelinae</taxon>
        <taxon>Popillia</taxon>
    </lineage>
</organism>
<evidence type="ECO:0000256" key="2">
    <source>
        <dbReference type="SAM" id="Phobius"/>
    </source>
</evidence>
<protein>
    <submittedName>
        <fullName evidence="3">Uncharacterized protein</fullName>
    </submittedName>
</protein>
<keyword evidence="4" id="KW-1185">Reference proteome</keyword>
<evidence type="ECO:0000313" key="4">
    <source>
        <dbReference type="Proteomes" id="UP001458880"/>
    </source>
</evidence>
<evidence type="ECO:0000313" key="3">
    <source>
        <dbReference type="EMBL" id="KAK9675217.1"/>
    </source>
</evidence>
<dbReference type="EMBL" id="JASPKY010001216">
    <property type="protein sequence ID" value="KAK9675217.1"/>
    <property type="molecule type" value="Genomic_DNA"/>
</dbReference>
<dbReference type="Proteomes" id="UP001458880">
    <property type="component" value="Unassembled WGS sequence"/>
</dbReference>
<gene>
    <name evidence="3" type="ORF">QE152_g40524</name>
</gene>
<dbReference type="AlphaFoldDB" id="A0AAW1HFS3"/>
<keyword evidence="2" id="KW-1133">Transmembrane helix</keyword>
<accession>A0AAW1HFS3</accession>